<reference evidence="1 2" key="1">
    <citation type="submission" date="2015-02" db="EMBL/GenBank/DDBJ databases">
        <title>Genome Sequence of Jannaschia aquimarina DSM28248, a member of the Roseobacter clade.</title>
        <authorList>
            <person name="Voget S."/>
            <person name="Daniel R."/>
        </authorList>
    </citation>
    <scope>NUCLEOTIDE SEQUENCE [LARGE SCALE GENOMIC DNA]</scope>
    <source>
        <strain evidence="1 2">GSW-M26</strain>
    </source>
</reference>
<accession>A0A0D1EKN3</accession>
<dbReference type="RefSeq" id="WP_043918720.1">
    <property type="nucleotide sequence ID" value="NZ_FZPF01000009.1"/>
</dbReference>
<proteinExistence type="predicted"/>
<organism evidence="1 2">
    <name type="scientific">Jannaschia aquimarina</name>
    <dbReference type="NCBI Taxonomy" id="935700"/>
    <lineage>
        <taxon>Bacteria</taxon>
        <taxon>Pseudomonadati</taxon>
        <taxon>Pseudomonadota</taxon>
        <taxon>Alphaproteobacteria</taxon>
        <taxon>Rhodobacterales</taxon>
        <taxon>Roseobacteraceae</taxon>
        <taxon>Jannaschia</taxon>
    </lineage>
</organism>
<dbReference type="Proteomes" id="UP000032232">
    <property type="component" value="Unassembled WGS sequence"/>
</dbReference>
<name>A0A0D1EKN3_9RHOB</name>
<dbReference type="EMBL" id="JYFE01000036">
    <property type="protein sequence ID" value="KIT16300.1"/>
    <property type="molecule type" value="Genomic_DNA"/>
</dbReference>
<dbReference type="AlphaFoldDB" id="A0A0D1EKN3"/>
<dbReference type="PATRIC" id="fig|935700.4.peg.1963"/>
<evidence type="ECO:0008006" key="3">
    <source>
        <dbReference type="Google" id="ProtNLM"/>
    </source>
</evidence>
<dbReference type="InterPro" id="IPR029044">
    <property type="entry name" value="Nucleotide-diphossugar_trans"/>
</dbReference>
<gene>
    <name evidence="1" type="ORF">jaqu_18960</name>
</gene>
<dbReference type="Gene3D" id="3.90.550.10">
    <property type="entry name" value="Spore Coat Polysaccharide Biosynthesis Protein SpsA, Chain A"/>
    <property type="match status" value="1"/>
</dbReference>
<sequence>MTQRTFAKSRLAVAICSVGRPDCVRDLIEPLVRQTRQADLIVFAVTRPEDIGFDPSELFPDETEVSVVLSEKGLPRQRNAALDKIGDRADIVVFYDDDFVPTKTSLAGVEAFFDAFADVNGATGDLIADGIHGAGYSHGDAMDLVTAYERDHSEQAPTIIREGLAGLYGCNMVYRLTAVGTERFDETLPLYGWQEDIDFAARIPGRRVKTDAFAGVHRGAKSGRETAGRRLGYSQMANPWYLWRKGTMTRRFALRLMSRNLVANHIKMLRPEPWIDRRARARGNWKALAEIATGRADPRRILDM</sequence>
<evidence type="ECO:0000313" key="2">
    <source>
        <dbReference type="Proteomes" id="UP000032232"/>
    </source>
</evidence>
<dbReference type="STRING" id="935700.jaqu_18960"/>
<protein>
    <recommendedName>
        <fullName evidence="3">Glycosyl transferase family 2</fullName>
    </recommendedName>
</protein>
<evidence type="ECO:0000313" key="1">
    <source>
        <dbReference type="EMBL" id="KIT16300.1"/>
    </source>
</evidence>
<dbReference type="OrthoDB" id="9790710at2"/>
<dbReference type="SUPFAM" id="SSF53448">
    <property type="entry name" value="Nucleotide-diphospho-sugar transferases"/>
    <property type="match status" value="1"/>
</dbReference>
<comment type="caution">
    <text evidence="1">The sequence shown here is derived from an EMBL/GenBank/DDBJ whole genome shotgun (WGS) entry which is preliminary data.</text>
</comment>
<keyword evidence="2" id="KW-1185">Reference proteome</keyword>